<feature type="compositionally biased region" description="Low complexity" evidence="1">
    <location>
        <begin position="332"/>
        <end position="341"/>
    </location>
</feature>
<organism evidence="2 3">
    <name type="scientific">Reticulomyxa filosa</name>
    <dbReference type="NCBI Taxonomy" id="46433"/>
    <lineage>
        <taxon>Eukaryota</taxon>
        <taxon>Sar</taxon>
        <taxon>Rhizaria</taxon>
        <taxon>Retaria</taxon>
        <taxon>Foraminifera</taxon>
        <taxon>Monothalamids</taxon>
        <taxon>Reticulomyxidae</taxon>
        <taxon>Reticulomyxa</taxon>
    </lineage>
</organism>
<feature type="compositionally biased region" description="Basic residues" evidence="1">
    <location>
        <begin position="277"/>
        <end position="292"/>
    </location>
</feature>
<protein>
    <submittedName>
        <fullName evidence="2">Uncharacterized protein</fullName>
    </submittedName>
</protein>
<evidence type="ECO:0000313" key="2">
    <source>
        <dbReference type="EMBL" id="ETO21567.1"/>
    </source>
</evidence>
<sequence length="434" mass="48580">MSTSLTPTLHKNENLSPIFEETPQVQSGLLSVAHAVSILNTAASVSNSVSVQLFESKNGSVDSCDSSTETGSPSFVHYPTGASPAPFMDKPQFILYITQQFSFTLLFDDSFIGRDKWFEHVSMEALYNISPIAIAVAIAITVAIQSQSQSQWSGTDECAEACDDTPTYSKDSTKTVISAGSQEGEGTSEMAEEEQQPMAFLALSLETHRSEHCLIAESSDNFAKKEPLFRNDNPFQSHDNVNDNDNDNELCWMSQQGSRTKHDANANDESKCDTHRHPLFRKAKYTRRRSISRKSSNSSNYSNDSIDTLDSEELSNWTAYSHVDSHSHSHSRSNSLNSQISAKTAAARNCKKTKNDQLISSLHIRLPHPRAIVDRRHLWSSSALQLRNEKKLAEAISLAKVRLQFNICIFLHTILYNTIIHYKIFHCFIKIHNK</sequence>
<gene>
    <name evidence="2" type="ORF">RFI_15636</name>
</gene>
<comment type="caution">
    <text evidence="2">The sequence shown here is derived from an EMBL/GenBank/DDBJ whole genome shotgun (WGS) entry which is preliminary data.</text>
</comment>
<dbReference type="EMBL" id="ASPP01011504">
    <property type="protein sequence ID" value="ETO21567.1"/>
    <property type="molecule type" value="Genomic_DNA"/>
</dbReference>
<feature type="compositionally biased region" description="Low complexity" evidence="1">
    <location>
        <begin position="293"/>
        <end position="305"/>
    </location>
</feature>
<feature type="compositionally biased region" description="Basic and acidic residues" evidence="1">
    <location>
        <begin position="260"/>
        <end position="276"/>
    </location>
</feature>
<reference evidence="2 3" key="1">
    <citation type="journal article" date="2013" name="Curr. Biol.">
        <title>The Genome of the Foraminiferan Reticulomyxa filosa.</title>
        <authorList>
            <person name="Glockner G."/>
            <person name="Hulsmann N."/>
            <person name="Schleicher M."/>
            <person name="Noegel A.A."/>
            <person name="Eichinger L."/>
            <person name="Gallinger C."/>
            <person name="Pawlowski J."/>
            <person name="Sierra R."/>
            <person name="Euteneuer U."/>
            <person name="Pillet L."/>
            <person name="Moustafa A."/>
            <person name="Platzer M."/>
            <person name="Groth M."/>
            <person name="Szafranski K."/>
            <person name="Schliwa M."/>
        </authorList>
    </citation>
    <scope>NUCLEOTIDE SEQUENCE [LARGE SCALE GENOMIC DNA]</scope>
</reference>
<dbReference type="AlphaFoldDB" id="X6N8D7"/>
<name>X6N8D7_RETFI</name>
<dbReference type="Proteomes" id="UP000023152">
    <property type="component" value="Unassembled WGS sequence"/>
</dbReference>
<feature type="region of interest" description="Disordered" evidence="1">
    <location>
        <begin position="324"/>
        <end position="347"/>
    </location>
</feature>
<evidence type="ECO:0000313" key="3">
    <source>
        <dbReference type="Proteomes" id="UP000023152"/>
    </source>
</evidence>
<feature type="region of interest" description="Disordered" evidence="1">
    <location>
        <begin position="226"/>
        <end position="305"/>
    </location>
</feature>
<accession>X6N8D7</accession>
<keyword evidence="3" id="KW-1185">Reference proteome</keyword>
<proteinExistence type="predicted"/>
<evidence type="ECO:0000256" key="1">
    <source>
        <dbReference type="SAM" id="MobiDB-lite"/>
    </source>
</evidence>